<gene>
    <name evidence="2" type="ORF">DVA86_29160</name>
</gene>
<dbReference type="KEGG" id="sarm:DVA86_29160"/>
<reference evidence="2 3" key="1">
    <citation type="submission" date="2018-07" db="EMBL/GenBank/DDBJ databases">
        <title>Draft genome of the type strain Streptomyces armeniacus ATCC 15676.</title>
        <authorList>
            <person name="Labana P."/>
            <person name="Gosse J.T."/>
            <person name="Boddy C.N."/>
        </authorList>
    </citation>
    <scope>NUCLEOTIDE SEQUENCE [LARGE SCALE GENOMIC DNA]</scope>
    <source>
        <strain evidence="2 3">ATCC 15676</strain>
    </source>
</reference>
<dbReference type="SUPFAM" id="SSF51445">
    <property type="entry name" value="(Trans)glycosidases"/>
    <property type="match status" value="1"/>
</dbReference>
<dbReference type="Proteomes" id="UP000254425">
    <property type="component" value="Chromosome"/>
</dbReference>
<feature type="region of interest" description="Disordered" evidence="1">
    <location>
        <begin position="16"/>
        <end position="53"/>
    </location>
</feature>
<dbReference type="AlphaFoldDB" id="A0A345XWP7"/>
<protein>
    <submittedName>
        <fullName evidence="2">Uncharacterized protein</fullName>
    </submittedName>
</protein>
<name>A0A345XWP7_9ACTN</name>
<evidence type="ECO:0000256" key="1">
    <source>
        <dbReference type="SAM" id="MobiDB-lite"/>
    </source>
</evidence>
<feature type="compositionally biased region" description="Gly residues" evidence="1">
    <location>
        <begin position="24"/>
        <end position="34"/>
    </location>
</feature>
<dbReference type="EMBL" id="CP031320">
    <property type="protein sequence ID" value="AXK36063.1"/>
    <property type="molecule type" value="Genomic_DNA"/>
</dbReference>
<evidence type="ECO:0000313" key="3">
    <source>
        <dbReference type="Proteomes" id="UP000254425"/>
    </source>
</evidence>
<evidence type="ECO:0000313" key="2">
    <source>
        <dbReference type="EMBL" id="AXK36063.1"/>
    </source>
</evidence>
<proteinExistence type="predicted"/>
<keyword evidence="3" id="KW-1185">Reference proteome</keyword>
<accession>A0A345XWP7</accession>
<organism evidence="2 3">
    <name type="scientific">Streptomyces armeniacus</name>
    <dbReference type="NCBI Taxonomy" id="83291"/>
    <lineage>
        <taxon>Bacteria</taxon>
        <taxon>Bacillati</taxon>
        <taxon>Actinomycetota</taxon>
        <taxon>Actinomycetes</taxon>
        <taxon>Kitasatosporales</taxon>
        <taxon>Streptomycetaceae</taxon>
        <taxon>Streptomyces</taxon>
    </lineage>
</organism>
<dbReference type="RefSeq" id="WP_208882732.1">
    <property type="nucleotide sequence ID" value="NZ_CP031320.1"/>
</dbReference>
<sequence length="409" mass="45780">MLGVSGAAGLAVLGAAGCQSDDSGSGGKDAGGNKPGEVGSQSGRGESGKREEGPRLADAVLGANFNGDPSKVTFAELEDVSATWLRGFFPMDDADKDSIPGKPQIKMLLDAKERGLGTSLSLKFQYKGEAIPTPGSEAWKTAFARLDKVLPAVMNKIDILVIGNEPFLETREEDRDRRLNKFYEKLARHVVAYRDKHSATGTRLYMGALNHIDWEDGKTAATQRWMDFVKKTKGIDGVDIHPHVSSLAGAQEYIDYVLPRMRPEQKFLATEFSLVLYWQEHMADPVAAGFAEKYPETKGMQVWEVLREATQERFTQEQWSDFFAMTPWLRKQRNYLREQVEMFRKTERLALAGYGVSQDEAMTVEMTAEKKPWMLNSLFCPYTVRDGKDGLPGRNTTWIGQFRELQKKS</sequence>
<dbReference type="InterPro" id="IPR017853">
    <property type="entry name" value="GH"/>
</dbReference>